<evidence type="ECO:0000256" key="7">
    <source>
        <dbReference type="PROSITE-ProRule" id="PRU01360"/>
    </source>
</evidence>
<dbReference type="Gene3D" id="2.60.40.1120">
    <property type="entry name" value="Carboxypeptidase-like, regulatory domain"/>
    <property type="match status" value="1"/>
</dbReference>
<dbReference type="Proteomes" id="UP001319200">
    <property type="component" value="Unassembled WGS sequence"/>
</dbReference>
<comment type="similarity">
    <text evidence="7">Belongs to the TonB-dependent receptor family.</text>
</comment>
<dbReference type="Pfam" id="PF13715">
    <property type="entry name" value="CarbopepD_reg_2"/>
    <property type="match status" value="1"/>
</dbReference>
<evidence type="ECO:0000313" key="10">
    <source>
        <dbReference type="Proteomes" id="UP001319200"/>
    </source>
</evidence>
<dbReference type="EMBL" id="JAHESF010000005">
    <property type="protein sequence ID" value="MBT1696569.1"/>
    <property type="molecule type" value="Genomic_DNA"/>
</dbReference>
<keyword evidence="5 7" id="KW-0472">Membrane</keyword>
<keyword evidence="2 7" id="KW-0813">Transport</keyword>
<name>A0AAP2DM71_9BACT</name>
<reference evidence="9 10" key="1">
    <citation type="submission" date="2021-05" db="EMBL/GenBank/DDBJ databases">
        <title>A Polyphasic approach of four new species of the genus Ohtaekwangia: Ohtaekwangia histidinii sp. nov., Ohtaekwangia cretensis sp. nov., Ohtaekwangia indiensis sp. nov., Ohtaekwangia reichenbachii sp. nov. from diverse environment.</title>
        <authorList>
            <person name="Octaviana S."/>
        </authorList>
    </citation>
    <scope>NUCLEOTIDE SEQUENCE [LARGE SCALE GENOMIC DNA]</scope>
    <source>
        <strain evidence="9 10">PWU4</strain>
    </source>
</reference>
<dbReference type="SUPFAM" id="SSF49464">
    <property type="entry name" value="Carboxypeptidase regulatory domain-like"/>
    <property type="match status" value="1"/>
</dbReference>
<dbReference type="InterPro" id="IPR008969">
    <property type="entry name" value="CarboxyPept-like_regulatory"/>
</dbReference>
<evidence type="ECO:0000256" key="3">
    <source>
        <dbReference type="ARBA" id="ARBA00022452"/>
    </source>
</evidence>
<dbReference type="InterPro" id="IPR036942">
    <property type="entry name" value="Beta-barrel_TonB_sf"/>
</dbReference>
<dbReference type="AlphaFoldDB" id="A0AAP2DM71"/>
<gene>
    <name evidence="9" type="ORF">KK083_06780</name>
</gene>
<comment type="caution">
    <text evidence="9">The sequence shown here is derived from an EMBL/GenBank/DDBJ whole genome shotgun (WGS) entry which is preliminary data.</text>
</comment>
<evidence type="ECO:0000259" key="8">
    <source>
        <dbReference type="Pfam" id="PF07715"/>
    </source>
</evidence>
<keyword evidence="10" id="KW-1185">Reference proteome</keyword>
<keyword evidence="6 7" id="KW-0998">Cell outer membrane</keyword>
<evidence type="ECO:0000256" key="2">
    <source>
        <dbReference type="ARBA" id="ARBA00022448"/>
    </source>
</evidence>
<dbReference type="RefSeq" id="WP_254161849.1">
    <property type="nucleotide sequence ID" value="NZ_JAHESF010000005.1"/>
</dbReference>
<dbReference type="Gene3D" id="2.40.170.20">
    <property type="entry name" value="TonB-dependent receptor, beta-barrel domain"/>
    <property type="match status" value="1"/>
</dbReference>
<dbReference type="NCBIfam" id="TIGR04056">
    <property type="entry name" value="OMP_RagA_SusC"/>
    <property type="match status" value="1"/>
</dbReference>
<evidence type="ECO:0000256" key="1">
    <source>
        <dbReference type="ARBA" id="ARBA00004571"/>
    </source>
</evidence>
<organism evidence="9 10">
    <name type="scientific">Chryseosolibacter histidini</name>
    <dbReference type="NCBI Taxonomy" id="2782349"/>
    <lineage>
        <taxon>Bacteria</taxon>
        <taxon>Pseudomonadati</taxon>
        <taxon>Bacteroidota</taxon>
        <taxon>Cytophagia</taxon>
        <taxon>Cytophagales</taxon>
        <taxon>Chryseotaleaceae</taxon>
        <taxon>Chryseosolibacter</taxon>
    </lineage>
</organism>
<dbReference type="NCBIfam" id="TIGR04057">
    <property type="entry name" value="SusC_RagA_signa"/>
    <property type="match status" value="1"/>
</dbReference>
<dbReference type="InterPro" id="IPR037066">
    <property type="entry name" value="Plug_dom_sf"/>
</dbReference>
<evidence type="ECO:0000256" key="4">
    <source>
        <dbReference type="ARBA" id="ARBA00022692"/>
    </source>
</evidence>
<dbReference type="InterPro" id="IPR023997">
    <property type="entry name" value="TonB-dep_OMP_SusC/RagA_CS"/>
</dbReference>
<keyword evidence="3 7" id="KW-1134">Transmembrane beta strand</keyword>
<dbReference type="InterPro" id="IPR039426">
    <property type="entry name" value="TonB-dep_rcpt-like"/>
</dbReference>
<dbReference type="Gene3D" id="2.170.130.10">
    <property type="entry name" value="TonB-dependent receptor, plug domain"/>
    <property type="match status" value="1"/>
</dbReference>
<dbReference type="InterPro" id="IPR012910">
    <property type="entry name" value="Plug_dom"/>
</dbReference>
<sequence length="1082" mass="117955">MNFSLPPQTGRWSRVVLQTSEGPTKGVSMHRLFHAGFLSVLFLFAGIGSLQAQQINVTGRVTSVDDHGALPGVSVFVKGTQTGTVTDADGRYTISVPSPSSVLVISFIGYKTTEVPVDGRSTVDVSIESDITQLGEVVVTAFGIAQEKKALVSATQEVAGKDLALSKETNLVDALNAKVAGVNITRQGGSAGAASSIVIRGFSSVNGENQPLFVVDGVPINNAYRTTARGSSVDAPNRAIDINPNDIETINVLKGPAATALYGIQAGSGVVIITTKKGKRSDDKNVSVNFSSNYSMDKIMRNFPANMRFGQGDGSVYNTTTFSHFGPPITTLRYDGTDLNPADPRGRIVDMNDPTAIADARVIPVNNQDKFYQIGKTWDNNLSLSGGNKNSTFYLSLGNYSQDGIIPNNEYDRTSLKVTAETSLHDKFKIAGSATYVYSTSTRFGRGDNLSDVIQGTVRTPPTFDNSAGYVYPLTGAQRQFRAQPDNPFWTINFNPYKDEVNRIIGYVQATYDPTSWLNIMYRVGTDVASDKRNQQWAKGSTGGDGTPGGRVLQDVYNDRQINSDLIATATKTFGDFNVSLLVGHNYFTRSNGRQYIDGRNLLVPGLYNIGNTQESLVQIQNLETKKTAAVLSRLSVDYKNMLFLEMTGRNEWTSTLRSPNNSFFYGSGGLGFVFTEAFNMDDGVLSFGKLRGAYAEAGRDAAPYSDQTFYSSRSVVSGAWSTLSLRFPLAGSGIGSVDLSNTAGNPALRPERTKTMEFGTELKFLNNRIGLDVTYYRKLDVDQIILITTPGSTGFTNKRINAGEIENKGWEVVLNATPVQQNKFSWDITANFTRNRNMVLELPVDRIALAGFGNLRPLVKKGEPFSVFYGTAFLRDDKGNLIIDANGYPQRSPITADNPSGDLKIGDPNPDWLMGVRNTFSYSNLSLTFLWDFRKGGDVANITSNWQRATGVPDFTYDRNHMVVFNGVTADGSPNTKQVLINEAYYIGIGNRDIAERFVEDGSWIRLRDVSLSYGLPSSVVSKMKMKRLNVSLYGRNILLFTGYSNIDPETNFSGPNSSIGVDAFGTPTSRSYGVSLNATF</sequence>
<dbReference type="SUPFAM" id="SSF56935">
    <property type="entry name" value="Porins"/>
    <property type="match status" value="1"/>
</dbReference>
<feature type="domain" description="TonB-dependent receptor plug" evidence="8">
    <location>
        <begin position="150"/>
        <end position="270"/>
    </location>
</feature>
<dbReference type="InterPro" id="IPR023996">
    <property type="entry name" value="TonB-dep_OMP_SusC/RagA"/>
</dbReference>
<dbReference type="PROSITE" id="PS52016">
    <property type="entry name" value="TONB_DEPENDENT_REC_3"/>
    <property type="match status" value="1"/>
</dbReference>
<dbReference type="GO" id="GO:0009279">
    <property type="term" value="C:cell outer membrane"/>
    <property type="evidence" value="ECO:0007669"/>
    <property type="project" value="UniProtKB-SubCell"/>
</dbReference>
<evidence type="ECO:0000256" key="5">
    <source>
        <dbReference type="ARBA" id="ARBA00023136"/>
    </source>
</evidence>
<evidence type="ECO:0000256" key="6">
    <source>
        <dbReference type="ARBA" id="ARBA00023237"/>
    </source>
</evidence>
<dbReference type="Pfam" id="PF07715">
    <property type="entry name" value="Plug"/>
    <property type="match status" value="1"/>
</dbReference>
<accession>A0AAP2DM71</accession>
<protein>
    <submittedName>
        <fullName evidence="9">SusC/RagA family TonB-linked outer membrane protein</fullName>
    </submittedName>
</protein>
<keyword evidence="4 7" id="KW-0812">Transmembrane</keyword>
<evidence type="ECO:0000313" key="9">
    <source>
        <dbReference type="EMBL" id="MBT1696569.1"/>
    </source>
</evidence>
<proteinExistence type="inferred from homology"/>
<comment type="subcellular location">
    <subcellularLocation>
        <location evidence="1 7">Cell outer membrane</location>
        <topology evidence="1 7">Multi-pass membrane protein</topology>
    </subcellularLocation>
</comment>